<dbReference type="EC" id="2.7.3.2" evidence="2"/>
<dbReference type="Proteomes" id="UP001159405">
    <property type="component" value="Unassembled WGS sequence"/>
</dbReference>
<dbReference type="EMBL" id="CALNXK010000061">
    <property type="protein sequence ID" value="CAH3138899.1"/>
    <property type="molecule type" value="Genomic_DNA"/>
</dbReference>
<dbReference type="Gene3D" id="1.10.135.10">
    <property type="entry name" value="ATP:guanido phosphotransferase, N-terminal domain"/>
    <property type="match status" value="1"/>
</dbReference>
<name>A0ABN8P9L5_9CNID</name>
<reference evidence="11 12" key="1">
    <citation type="submission" date="2022-05" db="EMBL/GenBank/DDBJ databases">
        <authorList>
            <consortium name="Genoscope - CEA"/>
            <person name="William W."/>
        </authorList>
    </citation>
    <scope>NUCLEOTIDE SEQUENCE [LARGE SCALE GENOMIC DNA]</scope>
</reference>
<feature type="binding site" evidence="8">
    <location>
        <begin position="305"/>
        <end position="309"/>
    </location>
    <ligand>
        <name>ATP</name>
        <dbReference type="ChEBI" id="CHEBI:30616"/>
    </ligand>
</feature>
<evidence type="ECO:0000313" key="11">
    <source>
        <dbReference type="EMBL" id="CAH3138899.1"/>
    </source>
</evidence>
<feature type="domain" description="Phosphagen kinase N-terminal" evidence="9">
    <location>
        <begin position="37"/>
        <end position="119"/>
    </location>
</feature>
<dbReference type="PROSITE" id="PS51510">
    <property type="entry name" value="PHOSPHAGEN_KINASE_C"/>
    <property type="match status" value="1"/>
</dbReference>
<comment type="caution">
    <text evidence="8">Lacks conserved residue(s) required for the propagation of feature annotation.</text>
</comment>
<evidence type="ECO:0000256" key="2">
    <source>
        <dbReference type="ARBA" id="ARBA00012231"/>
    </source>
</evidence>
<dbReference type="InterPro" id="IPR000749">
    <property type="entry name" value="ATP-guanido_PTrfase"/>
</dbReference>
<sequence length="406" mass="46860">MTSEGTDRDQGLLALLRSVGARLFSASNVTFHNEQEKVDEETDFLVGKLEKNDSIICSYLTEPRLQELGKLKTARGFTLKDGLRRGIREKDKIGILAGDEESYVLFQSVFDRLVRDIHGVSADHLQTTRLCVDAPNNFLLDKPQVLSCRLRVLRSLKGLPFSWFCTKDQRLFVEAIVTGVLDKLKDSLQGKYIPLSRLQDQELNHILEVHHLFLKQRCFTNRVWKEGRGIWYDVQNRLLVVVNEDEHMKVICQKFDGDLWAVLSTLKGLLIEIENFLSKDGYEFMRTHHYGYLASRPLELGTSLRVSVNVKLPLTSKDARLPFVLKSFGLRREKSGLRYSDPQACRRKIFEVSNDKRMGENEVELIHQFITGVTRLIEMEELLTKNLQLDTFITDIVKNTHNTRDY</sequence>
<evidence type="ECO:0000256" key="1">
    <source>
        <dbReference type="ARBA" id="ARBA00006798"/>
    </source>
</evidence>
<dbReference type="PROSITE" id="PS51509">
    <property type="entry name" value="PHOSPHAGEN_KINASE_N"/>
    <property type="match status" value="1"/>
</dbReference>
<dbReference type="InterPro" id="IPR036802">
    <property type="entry name" value="ATP-guanido_PTrfase_N_sf"/>
</dbReference>
<dbReference type="Pfam" id="PF02807">
    <property type="entry name" value="ATP-gua_PtransN"/>
    <property type="match status" value="1"/>
</dbReference>
<feature type="binding site" evidence="8">
    <location>
        <begin position="333"/>
        <end position="338"/>
    </location>
    <ligand>
        <name>ATP</name>
        <dbReference type="ChEBI" id="CHEBI:30616"/>
    </ligand>
</feature>
<proteinExistence type="inferred from homology"/>
<accession>A0ABN8P9L5</accession>
<evidence type="ECO:0000313" key="12">
    <source>
        <dbReference type="Proteomes" id="UP001159405"/>
    </source>
</evidence>
<organism evidence="11 12">
    <name type="scientific">Porites lobata</name>
    <dbReference type="NCBI Taxonomy" id="104759"/>
    <lineage>
        <taxon>Eukaryota</taxon>
        <taxon>Metazoa</taxon>
        <taxon>Cnidaria</taxon>
        <taxon>Anthozoa</taxon>
        <taxon>Hexacorallia</taxon>
        <taxon>Scleractinia</taxon>
        <taxon>Fungiina</taxon>
        <taxon>Poritidae</taxon>
        <taxon>Porites</taxon>
    </lineage>
</organism>
<keyword evidence="5 8" id="KW-0418">Kinase</keyword>
<evidence type="ECO:0000259" key="9">
    <source>
        <dbReference type="PROSITE" id="PS51509"/>
    </source>
</evidence>
<evidence type="ECO:0000256" key="3">
    <source>
        <dbReference type="ARBA" id="ARBA00022679"/>
    </source>
</evidence>
<dbReference type="Pfam" id="PF00217">
    <property type="entry name" value="ATP-gua_Ptrans"/>
    <property type="match status" value="1"/>
</dbReference>
<evidence type="ECO:0000256" key="6">
    <source>
        <dbReference type="ARBA" id="ARBA00022840"/>
    </source>
</evidence>
<dbReference type="PANTHER" id="PTHR11547">
    <property type="entry name" value="ARGININE OR CREATINE KINASE"/>
    <property type="match status" value="1"/>
</dbReference>
<keyword evidence="6 8" id="KW-0067">ATP-binding</keyword>
<keyword evidence="4 8" id="KW-0547">Nucleotide-binding</keyword>
<dbReference type="SUPFAM" id="SSF55931">
    <property type="entry name" value="Glutamine synthetase/guanido kinase"/>
    <property type="match status" value="1"/>
</dbReference>
<comment type="similarity">
    <text evidence="1 7">Belongs to the ATP:guanido phosphotransferase family.</text>
</comment>
<feature type="domain" description="Phosphagen kinase C-terminal" evidence="10">
    <location>
        <begin position="144"/>
        <end position="383"/>
    </location>
</feature>
<evidence type="ECO:0000256" key="7">
    <source>
        <dbReference type="PROSITE-ProRule" id="PRU00842"/>
    </source>
</evidence>
<dbReference type="PANTHER" id="PTHR11547:SF23">
    <property type="entry name" value="CREATINE KINASE B-TYPE"/>
    <property type="match status" value="1"/>
</dbReference>
<feature type="binding site" evidence="8">
    <location>
        <position position="211"/>
    </location>
    <ligand>
        <name>ATP</name>
        <dbReference type="ChEBI" id="CHEBI:30616"/>
    </ligand>
</feature>
<protein>
    <recommendedName>
        <fullName evidence="2">creatine kinase</fullName>
        <ecNumber evidence="2">2.7.3.2</ecNumber>
    </recommendedName>
</protein>
<evidence type="ECO:0000256" key="8">
    <source>
        <dbReference type="PROSITE-ProRule" id="PRU00843"/>
    </source>
</evidence>
<dbReference type="InterPro" id="IPR022413">
    <property type="entry name" value="ATP-guanido_PTrfase_N"/>
</dbReference>
<dbReference type="Gene3D" id="3.30.590.10">
    <property type="entry name" value="Glutamine synthetase/guanido kinase, catalytic domain"/>
    <property type="match status" value="1"/>
</dbReference>
<comment type="caution">
    <text evidence="11">The sequence shown here is derived from an EMBL/GenBank/DDBJ whole genome shotgun (WGS) entry which is preliminary data.</text>
</comment>
<dbReference type="InterPro" id="IPR014746">
    <property type="entry name" value="Gln_synth/guanido_kin_cat_dom"/>
</dbReference>
<keyword evidence="3 8" id="KW-0808">Transferase</keyword>
<evidence type="ECO:0000256" key="4">
    <source>
        <dbReference type="ARBA" id="ARBA00022741"/>
    </source>
</evidence>
<keyword evidence="12" id="KW-1185">Reference proteome</keyword>
<gene>
    <name evidence="11" type="ORF">PLOB_00040361</name>
</gene>
<feature type="binding site" evidence="8">
    <location>
        <begin position="147"/>
        <end position="151"/>
    </location>
    <ligand>
        <name>ATP</name>
        <dbReference type="ChEBI" id="CHEBI:30616"/>
    </ligand>
</feature>
<dbReference type="InterPro" id="IPR022414">
    <property type="entry name" value="ATP-guanido_PTrfase_cat"/>
</dbReference>
<evidence type="ECO:0000256" key="5">
    <source>
        <dbReference type="ARBA" id="ARBA00022777"/>
    </source>
</evidence>
<evidence type="ECO:0000259" key="10">
    <source>
        <dbReference type="PROSITE" id="PS51510"/>
    </source>
</evidence>
<dbReference type="SUPFAM" id="SSF48034">
    <property type="entry name" value="Guanido kinase N-terminal domain"/>
    <property type="match status" value="1"/>
</dbReference>